<gene>
    <name evidence="2" type="ORF">LA76x_0727</name>
</gene>
<proteinExistence type="inferred from homology"/>
<dbReference type="InterPro" id="IPR006175">
    <property type="entry name" value="YjgF/YER057c/UK114"/>
</dbReference>
<organism evidence="2 3">
    <name type="scientific">Lysobacter antibioticus</name>
    <dbReference type="NCBI Taxonomy" id="84531"/>
    <lineage>
        <taxon>Bacteria</taxon>
        <taxon>Pseudomonadati</taxon>
        <taxon>Pseudomonadota</taxon>
        <taxon>Gammaproteobacteria</taxon>
        <taxon>Lysobacterales</taxon>
        <taxon>Lysobacteraceae</taxon>
        <taxon>Lysobacter</taxon>
    </lineage>
</organism>
<dbReference type="FunFam" id="3.30.1330.40:FF:000001">
    <property type="entry name" value="L-PSP family endoribonuclease"/>
    <property type="match status" value="1"/>
</dbReference>
<dbReference type="Pfam" id="PF01042">
    <property type="entry name" value="Ribonuc_L-PSP"/>
    <property type="match status" value="1"/>
</dbReference>
<dbReference type="EMBL" id="CP011129">
    <property type="protein sequence ID" value="ALN78888.1"/>
    <property type="molecule type" value="Genomic_DNA"/>
</dbReference>
<dbReference type="KEGG" id="lab:LA76x_0727"/>
<dbReference type="InterPro" id="IPR006056">
    <property type="entry name" value="RidA"/>
</dbReference>
<evidence type="ECO:0000313" key="2">
    <source>
        <dbReference type="EMBL" id="ALN78888.1"/>
    </source>
</evidence>
<dbReference type="PANTHER" id="PTHR11803:SF58">
    <property type="entry name" value="PROTEIN HMF1-RELATED"/>
    <property type="match status" value="1"/>
</dbReference>
<dbReference type="GO" id="GO:0005829">
    <property type="term" value="C:cytosol"/>
    <property type="evidence" value="ECO:0007669"/>
    <property type="project" value="TreeGrafter"/>
</dbReference>
<reference evidence="2 3" key="1">
    <citation type="journal article" date="2015" name="BMC Genomics">
        <title>Comparative genomics and metabolic profiling of the genus Lysobacter.</title>
        <authorList>
            <person name="de Bruijn I."/>
            <person name="Cheng X."/>
            <person name="de Jager V."/>
            <person name="Exposito R.G."/>
            <person name="Watrous J."/>
            <person name="Patel N."/>
            <person name="Postma J."/>
            <person name="Dorrestein P.C."/>
            <person name="Kobayashi D."/>
            <person name="Raaijmakers J.M."/>
        </authorList>
    </citation>
    <scope>NUCLEOTIDE SEQUENCE [LARGE SCALE GENOMIC DNA]</scope>
    <source>
        <strain evidence="2 3">76</strain>
    </source>
</reference>
<dbReference type="KEGG" id="laq:GLA29479_2936"/>
<dbReference type="STRING" id="84531.LA76x_0727"/>
<name>A0A0S2F5R7_LYSAN</name>
<dbReference type="NCBIfam" id="TIGR00004">
    <property type="entry name" value="Rid family detoxifying hydrolase"/>
    <property type="match status" value="1"/>
</dbReference>
<dbReference type="eggNOG" id="COG0251">
    <property type="taxonomic scope" value="Bacteria"/>
</dbReference>
<dbReference type="Proteomes" id="UP000060787">
    <property type="component" value="Chromosome"/>
</dbReference>
<accession>A0A0S2F5R7</accession>
<dbReference type="PATRIC" id="fig|84531.7.peg.2876"/>
<comment type="similarity">
    <text evidence="1">Belongs to the RutC family.</text>
</comment>
<keyword evidence="3" id="KW-1185">Reference proteome</keyword>
<sequence>MSDSDSIVRYGLEPSGAGGQQLPFSPAVRAGDFVYISGQVAMNERGEIEQGGIEAQTRRTMENVKKVLGLAGCDLSHVVKITVWLDDTRDFWTFNRVYREYFGEQPPARSCVRSQMMVDCKIEIEAIAYSPLRGA</sequence>
<dbReference type="CDD" id="cd00448">
    <property type="entry name" value="YjgF_YER057c_UK114_family"/>
    <property type="match status" value="1"/>
</dbReference>
<dbReference type="GO" id="GO:0019239">
    <property type="term" value="F:deaminase activity"/>
    <property type="evidence" value="ECO:0007669"/>
    <property type="project" value="TreeGrafter"/>
</dbReference>
<protein>
    <submittedName>
        <fullName evidence="2">Uncharacterized protein</fullName>
    </submittedName>
</protein>
<evidence type="ECO:0000313" key="3">
    <source>
        <dbReference type="Proteomes" id="UP000060787"/>
    </source>
</evidence>
<dbReference type="Gene3D" id="3.30.1330.40">
    <property type="entry name" value="RutC-like"/>
    <property type="match status" value="1"/>
</dbReference>
<evidence type="ECO:0000256" key="1">
    <source>
        <dbReference type="ARBA" id="ARBA00010552"/>
    </source>
</evidence>
<dbReference type="InterPro" id="IPR035959">
    <property type="entry name" value="RutC-like_sf"/>
</dbReference>
<dbReference type="SUPFAM" id="SSF55298">
    <property type="entry name" value="YjgF-like"/>
    <property type="match status" value="1"/>
</dbReference>
<dbReference type="OrthoDB" id="583118at2"/>
<dbReference type="RefSeq" id="WP_057916623.1">
    <property type="nucleotide sequence ID" value="NZ_CP011129.1"/>
</dbReference>
<dbReference type="AlphaFoldDB" id="A0A0S2F5R7"/>
<dbReference type="PANTHER" id="PTHR11803">
    <property type="entry name" value="2-IMINOBUTANOATE/2-IMINOPROPANOATE DEAMINASE RIDA"/>
    <property type="match status" value="1"/>
</dbReference>